<protein>
    <submittedName>
        <fullName evidence="2">Uncharacterized protein DUF3289</fullName>
    </submittedName>
</protein>
<evidence type="ECO:0000313" key="2">
    <source>
        <dbReference type="EMBL" id="PJJ67641.1"/>
    </source>
</evidence>
<evidence type="ECO:0000313" key="3">
    <source>
        <dbReference type="Proteomes" id="UP000228740"/>
    </source>
</evidence>
<evidence type="ECO:0000256" key="1">
    <source>
        <dbReference type="SAM" id="MobiDB-lite"/>
    </source>
</evidence>
<dbReference type="InterPro" id="IPR017483">
    <property type="entry name" value="CHP03034"/>
</dbReference>
<feature type="region of interest" description="Disordered" evidence="1">
    <location>
        <begin position="421"/>
        <end position="452"/>
    </location>
</feature>
<dbReference type="Pfam" id="PF11692">
    <property type="entry name" value="DUF3289"/>
    <property type="match status" value="1"/>
</dbReference>
<dbReference type="Proteomes" id="UP000228740">
    <property type="component" value="Unassembled WGS sequence"/>
</dbReference>
<name>A0A2M9CA01_9FLAO</name>
<keyword evidence="3" id="KW-1185">Reference proteome</keyword>
<dbReference type="OrthoDB" id="612868at2"/>
<comment type="caution">
    <text evidence="2">The sequence shown here is derived from an EMBL/GenBank/DDBJ whole genome shotgun (WGS) entry which is preliminary data.</text>
</comment>
<dbReference type="RefSeq" id="WP_100376335.1">
    <property type="nucleotide sequence ID" value="NZ_PGFD01000001.1"/>
</dbReference>
<feature type="compositionally biased region" description="Basic and acidic residues" evidence="1">
    <location>
        <begin position="424"/>
        <end position="452"/>
    </location>
</feature>
<accession>A0A2M9CA01</accession>
<organism evidence="2 3">
    <name type="scientific">Chryseobacterium geocarposphaerae</name>
    <dbReference type="NCBI Taxonomy" id="1416776"/>
    <lineage>
        <taxon>Bacteria</taxon>
        <taxon>Pseudomonadati</taxon>
        <taxon>Bacteroidota</taxon>
        <taxon>Flavobacteriia</taxon>
        <taxon>Flavobacteriales</taxon>
        <taxon>Weeksellaceae</taxon>
        <taxon>Chryseobacterium group</taxon>
        <taxon>Chryseobacterium</taxon>
    </lineage>
</organism>
<dbReference type="EMBL" id="PGFD01000001">
    <property type="protein sequence ID" value="PJJ67641.1"/>
    <property type="molecule type" value="Genomic_DNA"/>
</dbReference>
<sequence>MAGEGGNIVRNVFGKSYKEAEHIMKDASKGTLDFKSPQENTFYGKKGGKKFDEYQPKKDNILLVTKVEGPLDDNGGKIAKPKEGEKYWFKATFNRTATKSEYKKLQWKEKINGISAPFFFDYSSLTGNTATIQVRLPCYDMRVYAYFKTPIDKASVEVKIANPLPLYIDRFKIKGKDRKGINMADDMCYGLGVSNQYPSRYTLQDVESKGIWIKSEIRDKTDEELWAGFKRMVGTLFSVGELETVALDMIEKFKRSEGGEYTSPILTKHVLQHPSNQRFCLSMEDEIADRIKKNHGSIASIEDNEIHFTDDEIGKFGRRGWGHPQFSTMKDTFMGGLTICMNDTWAYEVQLTKFNKSGNGTYDATYKVVLYDHFGLDMPDIEKKYYYLLGFRYWFILQHIRGYKPFITKVEFEKTFKESINNGKAERQSKRRTEKEREDRLRNMGRRRPGEY</sequence>
<reference evidence="2 3" key="1">
    <citation type="submission" date="2017-11" db="EMBL/GenBank/DDBJ databases">
        <title>Genomic Encyclopedia of Archaeal and Bacterial Type Strains, Phase II (KMG-II): From Individual Species to Whole Genera.</title>
        <authorList>
            <person name="Goeker M."/>
        </authorList>
    </citation>
    <scope>NUCLEOTIDE SEQUENCE [LARGE SCALE GENOMIC DNA]</scope>
    <source>
        <strain evidence="2 3">DSM 27617</strain>
    </source>
</reference>
<proteinExistence type="predicted"/>
<dbReference type="AlphaFoldDB" id="A0A2M9CA01"/>
<gene>
    <name evidence="2" type="ORF">CLV73_1658</name>
</gene>